<protein>
    <submittedName>
        <fullName evidence="3">Uncharacterized protein</fullName>
    </submittedName>
</protein>
<evidence type="ECO:0000256" key="2">
    <source>
        <dbReference type="SAM" id="Phobius"/>
    </source>
</evidence>
<dbReference type="EMBL" id="PIPL01000001">
    <property type="protein sequence ID" value="RUO26579.1"/>
    <property type="molecule type" value="Genomic_DNA"/>
</dbReference>
<feature type="compositionally biased region" description="Basic and acidic residues" evidence="1">
    <location>
        <begin position="153"/>
        <end position="162"/>
    </location>
</feature>
<evidence type="ECO:0000313" key="4">
    <source>
        <dbReference type="Proteomes" id="UP000288293"/>
    </source>
</evidence>
<comment type="caution">
    <text evidence="3">The sequence shown here is derived from an EMBL/GenBank/DDBJ whole genome shotgun (WGS) entry which is preliminary data.</text>
</comment>
<keyword evidence="2" id="KW-1133">Transmembrane helix</keyword>
<evidence type="ECO:0000313" key="3">
    <source>
        <dbReference type="EMBL" id="RUO26579.1"/>
    </source>
</evidence>
<feature type="region of interest" description="Disordered" evidence="1">
    <location>
        <begin position="153"/>
        <end position="172"/>
    </location>
</feature>
<organism evidence="3 4">
    <name type="scientific">Aliidiomarina minuta</name>
    <dbReference type="NCBI Taxonomy" id="880057"/>
    <lineage>
        <taxon>Bacteria</taxon>
        <taxon>Pseudomonadati</taxon>
        <taxon>Pseudomonadota</taxon>
        <taxon>Gammaproteobacteria</taxon>
        <taxon>Alteromonadales</taxon>
        <taxon>Idiomarinaceae</taxon>
        <taxon>Aliidiomarina</taxon>
    </lineage>
</organism>
<keyword evidence="2" id="KW-0472">Membrane</keyword>
<name>A0A432W915_9GAMM</name>
<dbReference type="RefSeq" id="WP_126803388.1">
    <property type="nucleotide sequence ID" value="NZ_PIPL01000001.1"/>
</dbReference>
<feature type="transmembrane region" description="Helical" evidence="2">
    <location>
        <begin position="49"/>
        <end position="66"/>
    </location>
</feature>
<keyword evidence="4" id="KW-1185">Reference proteome</keyword>
<dbReference type="Proteomes" id="UP000288293">
    <property type="component" value="Unassembled WGS sequence"/>
</dbReference>
<feature type="transmembrane region" description="Helical" evidence="2">
    <location>
        <begin position="20"/>
        <end position="37"/>
    </location>
</feature>
<feature type="transmembrane region" description="Helical" evidence="2">
    <location>
        <begin position="130"/>
        <end position="148"/>
    </location>
</feature>
<proteinExistence type="predicted"/>
<accession>A0A432W915</accession>
<gene>
    <name evidence="3" type="ORF">CWE09_07705</name>
</gene>
<dbReference type="AlphaFoldDB" id="A0A432W915"/>
<reference evidence="3 4" key="1">
    <citation type="journal article" date="2011" name="Front. Microbiol.">
        <title>Genomic signatures of strain selection and enhancement in Bacillus atrophaeus var. globigii, a historical biowarfare simulant.</title>
        <authorList>
            <person name="Gibbons H.S."/>
            <person name="Broomall S.M."/>
            <person name="McNew L.A."/>
            <person name="Daligault H."/>
            <person name="Chapman C."/>
            <person name="Bruce D."/>
            <person name="Karavis M."/>
            <person name="Krepps M."/>
            <person name="McGregor P.A."/>
            <person name="Hong C."/>
            <person name="Park K.H."/>
            <person name="Akmal A."/>
            <person name="Feldman A."/>
            <person name="Lin J.S."/>
            <person name="Chang W.E."/>
            <person name="Higgs B.W."/>
            <person name="Demirev P."/>
            <person name="Lindquist J."/>
            <person name="Liem A."/>
            <person name="Fochler E."/>
            <person name="Read T.D."/>
            <person name="Tapia R."/>
            <person name="Johnson S."/>
            <person name="Bishop-Lilly K.A."/>
            <person name="Detter C."/>
            <person name="Han C."/>
            <person name="Sozhamannan S."/>
            <person name="Rosenzweig C.N."/>
            <person name="Skowronski E.W."/>
        </authorList>
    </citation>
    <scope>NUCLEOTIDE SEQUENCE [LARGE SCALE GENOMIC DNA]</scope>
    <source>
        <strain evidence="3 4">MLST1</strain>
    </source>
</reference>
<evidence type="ECO:0000256" key="1">
    <source>
        <dbReference type="SAM" id="MobiDB-lite"/>
    </source>
</evidence>
<feature type="transmembrane region" description="Helical" evidence="2">
    <location>
        <begin position="87"/>
        <end position="110"/>
    </location>
</feature>
<keyword evidence="2" id="KW-0812">Transmembrane</keyword>
<sequence>MPTSINTILSDTIIRAGKTILWLLTPVIALLATGYWVNRIRLFELDSLMLSKLVEWSIVLIVVALVRRYSISCKGSGLSRLSRVHRLAAFLSGYFILVMAVFGGFALFFGTASEPQVELAVLTSFFSKPFFFALEIILLLLVLFVAPLKKVSKEKTTEKDTKSSAQPNTSEV</sequence>